<gene>
    <name evidence="2" type="ORF">RRG08_064090</name>
</gene>
<protein>
    <submittedName>
        <fullName evidence="2">Uncharacterized protein</fullName>
    </submittedName>
</protein>
<evidence type="ECO:0000313" key="3">
    <source>
        <dbReference type="Proteomes" id="UP001283361"/>
    </source>
</evidence>
<feature type="compositionally biased region" description="Polar residues" evidence="1">
    <location>
        <begin position="1"/>
        <end position="14"/>
    </location>
</feature>
<comment type="caution">
    <text evidence="2">The sequence shown here is derived from an EMBL/GenBank/DDBJ whole genome shotgun (WGS) entry which is preliminary data.</text>
</comment>
<keyword evidence="3" id="KW-1185">Reference proteome</keyword>
<evidence type="ECO:0000256" key="1">
    <source>
        <dbReference type="SAM" id="MobiDB-lite"/>
    </source>
</evidence>
<reference evidence="2" key="1">
    <citation type="journal article" date="2023" name="G3 (Bethesda)">
        <title>A reference genome for the long-term kleptoplast-retaining sea slug Elysia crispata morphotype clarki.</title>
        <authorList>
            <person name="Eastman K.E."/>
            <person name="Pendleton A.L."/>
            <person name="Shaikh M.A."/>
            <person name="Suttiyut T."/>
            <person name="Ogas R."/>
            <person name="Tomko P."/>
            <person name="Gavelis G."/>
            <person name="Widhalm J.R."/>
            <person name="Wisecaver J.H."/>
        </authorList>
    </citation>
    <scope>NUCLEOTIDE SEQUENCE</scope>
    <source>
        <strain evidence="2">ECLA1</strain>
    </source>
</reference>
<proteinExistence type="predicted"/>
<dbReference type="AlphaFoldDB" id="A0AAE0ZFU9"/>
<evidence type="ECO:0000313" key="2">
    <source>
        <dbReference type="EMBL" id="KAK3768543.1"/>
    </source>
</evidence>
<dbReference type="EMBL" id="JAWDGP010004041">
    <property type="protein sequence ID" value="KAK3768543.1"/>
    <property type="molecule type" value="Genomic_DNA"/>
</dbReference>
<organism evidence="2 3">
    <name type="scientific">Elysia crispata</name>
    <name type="common">lettuce slug</name>
    <dbReference type="NCBI Taxonomy" id="231223"/>
    <lineage>
        <taxon>Eukaryota</taxon>
        <taxon>Metazoa</taxon>
        <taxon>Spiralia</taxon>
        <taxon>Lophotrochozoa</taxon>
        <taxon>Mollusca</taxon>
        <taxon>Gastropoda</taxon>
        <taxon>Heterobranchia</taxon>
        <taxon>Euthyneura</taxon>
        <taxon>Panpulmonata</taxon>
        <taxon>Sacoglossa</taxon>
        <taxon>Placobranchoidea</taxon>
        <taxon>Plakobranchidae</taxon>
        <taxon>Elysia</taxon>
    </lineage>
</organism>
<name>A0AAE0ZFU9_9GAST</name>
<feature type="region of interest" description="Disordered" evidence="1">
    <location>
        <begin position="1"/>
        <end position="55"/>
    </location>
</feature>
<accession>A0AAE0ZFU9</accession>
<sequence length="99" mass="11047">ASVASVNSTGATNPQRHETQRFPTSPQIHKTQRFPTSNERVRARGSLAAPDPEGFIPRFRERNPALLNNEAYYLLSIALVIHGFSRVATTEMSESLRLL</sequence>
<feature type="compositionally biased region" description="Polar residues" evidence="1">
    <location>
        <begin position="21"/>
        <end position="38"/>
    </location>
</feature>
<feature type="non-terminal residue" evidence="2">
    <location>
        <position position="1"/>
    </location>
</feature>
<dbReference type="Proteomes" id="UP001283361">
    <property type="component" value="Unassembled WGS sequence"/>
</dbReference>